<evidence type="ECO:0000256" key="6">
    <source>
        <dbReference type="ARBA" id="ARBA00023128"/>
    </source>
</evidence>
<evidence type="ECO:0000256" key="3">
    <source>
        <dbReference type="ARBA" id="ARBA00022692"/>
    </source>
</evidence>
<gene>
    <name evidence="13" type="primary">CBP4</name>
    <name evidence="13" type="ORF">ATY40_BA7500114</name>
</gene>
<sequence length="150" mass="17352">MAAANNPYLLWKKSLIYGGGIIGTGILLFKFTTPTEEQLIARLSPELRQEYEQNKNLRRKEQEELMKIVKETSRSNDPIWRTGPLTPSWESSATGPTDRIPKGKELLVAKQAFEKSQAEEKQKEELKLLKKQVEETSQLETSKKSKWKFW</sequence>
<dbReference type="Proteomes" id="UP000094565">
    <property type="component" value="Chromosome 1"/>
</dbReference>
<accession>A0A1B2J533</accession>
<organism evidence="13 14">
    <name type="scientific">Komagataella pastoris</name>
    <name type="common">Yeast</name>
    <name type="synonym">Pichia pastoris</name>
    <dbReference type="NCBI Taxonomy" id="4922"/>
    <lineage>
        <taxon>Eukaryota</taxon>
        <taxon>Fungi</taxon>
        <taxon>Dikarya</taxon>
        <taxon>Ascomycota</taxon>
        <taxon>Saccharomycotina</taxon>
        <taxon>Pichiomycetes</taxon>
        <taxon>Pichiales</taxon>
        <taxon>Pichiaceae</taxon>
        <taxon>Komagataella</taxon>
    </lineage>
</organism>
<evidence type="ECO:0000256" key="2">
    <source>
        <dbReference type="ARBA" id="ARBA00006780"/>
    </source>
</evidence>
<keyword evidence="8 10" id="KW-0143">Chaperone</keyword>
<dbReference type="AlphaFoldDB" id="A0A1B2J533"/>
<evidence type="ECO:0000256" key="9">
    <source>
        <dbReference type="ARBA" id="ARBA00025413"/>
    </source>
</evidence>
<name>A0A1B2J533_PICPA</name>
<dbReference type="InterPro" id="IPR012420">
    <property type="entry name" value="Cbp4"/>
</dbReference>
<dbReference type="OrthoDB" id="5576752at2759"/>
<evidence type="ECO:0000256" key="7">
    <source>
        <dbReference type="ARBA" id="ARBA00023136"/>
    </source>
</evidence>
<evidence type="ECO:0000313" key="13">
    <source>
        <dbReference type="EMBL" id="ANZ73094.1"/>
    </source>
</evidence>
<evidence type="ECO:0000256" key="8">
    <source>
        <dbReference type="ARBA" id="ARBA00023186"/>
    </source>
</evidence>
<keyword evidence="6 10" id="KW-0496">Mitochondrion</keyword>
<keyword evidence="5 10" id="KW-1133">Transmembrane helix</keyword>
<evidence type="ECO:0000256" key="1">
    <source>
        <dbReference type="ARBA" id="ARBA00004434"/>
    </source>
</evidence>
<keyword evidence="3 10" id="KW-0812">Transmembrane</keyword>
<protein>
    <recommendedName>
        <fullName evidence="10">Cytochrome b mRNA-processing protein 4</fullName>
    </recommendedName>
</protein>
<evidence type="ECO:0000256" key="11">
    <source>
        <dbReference type="SAM" id="Coils"/>
    </source>
</evidence>
<proteinExistence type="inferred from homology"/>
<evidence type="ECO:0000256" key="12">
    <source>
        <dbReference type="SAM" id="MobiDB-lite"/>
    </source>
</evidence>
<dbReference type="Pfam" id="PF07960">
    <property type="entry name" value="CBP4"/>
    <property type="match status" value="1"/>
</dbReference>
<dbReference type="EMBL" id="CP014584">
    <property type="protein sequence ID" value="ANZ73094.1"/>
    <property type="molecule type" value="Genomic_DNA"/>
</dbReference>
<feature type="coiled-coil region" evidence="11">
    <location>
        <begin position="109"/>
        <end position="139"/>
    </location>
</feature>
<evidence type="ECO:0000256" key="5">
    <source>
        <dbReference type="ARBA" id="ARBA00022989"/>
    </source>
</evidence>
<keyword evidence="14" id="KW-1185">Reference proteome</keyword>
<feature type="region of interest" description="Disordered" evidence="12">
    <location>
        <begin position="76"/>
        <end position="101"/>
    </location>
</feature>
<reference evidence="13 14" key="1">
    <citation type="submission" date="2016-02" db="EMBL/GenBank/DDBJ databases">
        <title>Comparative genomic and transcriptomic foundation for Pichia pastoris.</title>
        <authorList>
            <person name="Love K.R."/>
            <person name="Shah K.A."/>
            <person name="Whittaker C.A."/>
            <person name="Wu J."/>
            <person name="Bartlett M.C."/>
            <person name="Ma D."/>
            <person name="Leeson R.L."/>
            <person name="Priest M."/>
            <person name="Young S.K."/>
            <person name="Love J.C."/>
        </authorList>
    </citation>
    <scope>NUCLEOTIDE SEQUENCE [LARGE SCALE GENOMIC DNA]</scope>
    <source>
        <strain evidence="13 14">ATCC 28485</strain>
    </source>
</reference>
<keyword evidence="4 10" id="KW-0999">Mitochondrion inner membrane</keyword>
<dbReference type="PANTHER" id="PTHR28202">
    <property type="entry name" value="ASSEMBLY FACTOR CBP4"/>
    <property type="match status" value="1"/>
</dbReference>
<keyword evidence="11" id="KW-0175">Coiled coil</keyword>
<keyword evidence="7 10" id="KW-0472">Membrane</keyword>
<dbReference type="GO" id="GO:0034551">
    <property type="term" value="P:mitochondrial respiratory chain complex III assembly"/>
    <property type="evidence" value="ECO:0007669"/>
    <property type="project" value="TreeGrafter"/>
</dbReference>
<dbReference type="PANTHER" id="PTHR28202:SF1">
    <property type="entry name" value="ASSEMBLY FACTOR CBP4"/>
    <property type="match status" value="1"/>
</dbReference>
<comment type="subcellular location">
    <subcellularLocation>
        <location evidence="1 10">Mitochondrion inner membrane</location>
        <topology evidence="1 10">Single-pass membrane protein</topology>
    </subcellularLocation>
</comment>
<dbReference type="GO" id="GO:0005743">
    <property type="term" value="C:mitochondrial inner membrane"/>
    <property type="evidence" value="ECO:0007669"/>
    <property type="project" value="UniProtKB-SubCell"/>
</dbReference>
<feature type="transmembrane region" description="Helical" evidence="10">
    <location>
        <begin position="15"/>
        <end position="33"/>
    </location>
</feature>
<evidence type="ECO:0000256" key="4">
    <source>
        <dbReference type="ARBA" id="ARBA00022792"/>
    </source>
</evidence>
<evidence type="ECO:0000313" key="14">
    <source>
        <dbReference type="Proteomes" id="UP000094565"/>
    </source>
</evidence>
<comment type="function">
    <text evidence="9 10">Essential for the assembly of ubiquinol-cytochrome c reductase. It has a direct effect on the correct occurrence of the Rieske protein, core 4, core 5 and apocytochrome b.</text>
</comment>
<evidence type="ECO:0000256" key="10">
    <source>
        <dbReference type="RuleBase" id="RU368005"/>
    </source>
</evidence>
<comment type="similarity">
    <text evidence="2 10">Belongs to the CBP4 family.</text>
</comment>